<proteinExistence type="predicted"/>
<evidence type="ECO:0000313" key="2">
    <source>
        <dbReference type="EMBL" id="ODV73614.1"/>
    </source>
</evidence>
<feature type="transmembrane region" description="Helical" evidence="1">
    <location>
        <begin position="12"/>
        <end position="32"/>
    </location>
</feature>
<protein>
    <submittedName>
        <fullName evidence="2">Uncharacterized protein</fullName>
    </submittedName>
</protein>
<name>A0A1E4S264_CYBJN</name>
<keyword evidence="1" id="KW-1133">Transmembrane helix</keyword>
<evidence type="ECO:0000313" key="3">
    <source>
        <dbReference type="Proteomes" id="UP000094389"/>
    </source>
</evidence>
<reference evidence="2 3" key="1">
    <citation type="journal article" date="2016" name="Proc. Natl. Acad. Sci. U.S.A.">
        <title>Comparative genomics of biotechnologically important yeasts.</title>
        <authorList>
            <person name="Riley R."/>
            <person name="Haridas S."/>
            <person name="Wolfe K.H."/>
            <person name="Lopes M.R."/>
            <person name="Hittinger C.T."/>
            <person name="Goeker M."/>
            <person name="Salamov A.A."/>
            <person name="Wisecaver J.H."/>
            <person name="Long T.M."/>
            <person name="Calvey C.H."/>
            <person name="Aerts A.L."/>
            <person name="Barry K.W."/>
            <person name="Choi C."/>
            <person name="Clum A."/>
            <person name="Coughlan A.Y."/>
            <person name="Deshpande S."/>
            <person name="Douglass A.P."/>
            <person name="Hanson S.J."/>
            <person name="Klenk H.-P."/>
            <person name="LaButti K.M."/>
            <person name="Lapidus A."/>
            <person name="Lindquist E.A."/>
            <person name="Lipzen A.M."/>
            <person name="Meier-Kolthoff J.P."/>
            <person name="Ohm R.A."/>
            <person name="Otillar R.P."/>
            <person name="Pangilinan J.L."/>
            <person name="Peng Y."/>
            <person name="Rokas A."/>
            <person name="Rosa C.A."/>
            <person name="Scheuner C."/>
            <person name="Sibirny A.A."/>
            <person name="Slot J.C."/>
            <person name="Stielow J.B."/>
            <person name="Sun H."/>
            <person name="Kurtzman C.P."/>
            <person name="Blackwell M."/>
            <person name="Grigoriev I.V."/>
            <person name="Jeffries T.W."/>
        </authorList>
    </citation>
    <scope>NUCLEOTIDE SEQUENCE [LARGE SCALE GENOMIC DNA]</scope>
    <source>
        <strain evidence="3">ATCC 18201 / CBS 1600 / BCRC 20928 / JCM 3617 / NBRC 0987 / NRRL Y-1542</strain>
    </source>
</reference>
<dbReference type="GeneID" id="30992376"/>
<organism evidence="2 3">
    <name type="scientific">Cyberlindnera jadinii (strain ATCC 18201 / CBS 1600 / BCRC 20928 / JCM 3617 / NBRC 0987 / NRRL Y-1542)</name>
    <name type="common">Torula yeast</name>
    <name type="synonym">Candida utilis</name>
    <dbReference type="NCBI Taxonomy" id="983966"/>
    <lineage>
        <taxon>Eukaryota</taxon>
        <taxon>Fungi</taxon>
        <taxon>Dikarya</taxon>
        <taxon>Ascomycota</taxon>
        <taxon>Saccharomycotina</taxon>
        <taxon>Saccharomycetes</taxon>
        <taxon>Phaffomycetales</taxon>
        <taxon>Phaffomycetaceae</taxon>
        <taxon>Cyberlindnera</taxon>
    </lineage>
</organism>
<evidence type="ECO:0000256" key="1">
    <source>
        <dbReference type="SAM" id="Phobius"/>
    </source>
</evidence>
<gene>
    <name evidence="2" type="ORF">CYBJADRAFT_87231</name>
</gene>
<accession>A0A1E4S264</accession>
<keyword evidence="3" id="KW-1185">Reference proteome</keyword>
<dbReference type="EMBL" id="KV453930">
    <property type="protein sequence ID" value="ODV73614.1"/>
    <property type="molecule type" value="Genomic_DNA"/>
</dbReference>
<dbReference type="RefSeq" id="XP_020070653.1">
    <property type="nucleotide sequence ID" value="XM_020217980.1"/>
</dbReference>
<sequence length="67" mass="7654">MDCSSLFTIFKHHLAFLSTVFTSVVYCLVSVTNTTRSCWSFMDIPLIDQIYLSLSLSNPHVITFHSH</sequence>
<keyword evidence="1" id="KW-0472">Membrane</keyword>
<dbReference type="Proteomes" id="UP000094389">
    <property type="component" value="Unassembled WGS sequence"/>
</dbReference>
<dbReference type="AlphaFoldDB" id="A0A1E4S264"/>
<keyword evidence="1" id="KW-0812">Transmembrane</keyword>